<evidence type="ECO:0000256" key="2">
    <source>
        <dbReference type="ARBA" id="ARBA00009694"/>
    </source>
</evidence>
<evidence type="ECO:0000256" key="1">
    <source>
        <dbReference type="ARBA" id="ARBA00004141"/>
    </source>
</evidence>
<dbReference type="PATRIC" id="fig|33935.3.peg.4828"/>
<comment type="subcellular location">
    <subcellularLocation>
        <location evidence="1">Membrane</location>
        <topology evidence="1">Multi-pass membrane protein</topology>
    </subcellularLocation>
</comment>
<evidence type="ECO:0000313" key="8">
    <source>
        <dbReference type="Proteomes" id="UP000037977"/>
    </source>
</evidence>
<dbReference type="OrthoDB" id="9802121at2"/>
<evidence type="ECO:0000256" key="6">
    <source>
        <dbReference type="SAM" id="Phobius"/>
    </source>
</evidence>
<evidence type="ECO:0000256" key="5">
    <source>
        <dbReference type="ARBA" id="ARBA00023136"/>
    </source>
</evidence>
<accession>A0A0N1J068</accession>
<feature type="transmembrane region" description="Helical" evidence="6">
    <location>
        <begin position="46"/>
        <end position="66"/>
    </location>
</feature>
<evidence type="ECO:0000256" key="4">
    <source>
        <dbReference type="ARBA" id="ARBA00022989"/>
    </source>
</evidence>
<comment type="similarity">
    <text evidence="2">Belongs to the UPF0382 family.</text>
</comment>
<dbReference type="STRING" id="33935.ADM90_14075"/>
<sequence length="124" mass="13102">MEMFLALGAILAGLGVILGAFGAHALKDKFASPHYAAIWETAVQYQMYHALGILALGILSNDAFLGSSSLLSWAVYLMFTGIVFFSGSLYVLALTGVKKLGAITPIGGMLFIIAWVLVIIAAFS</sequence>
<dbReference type="AlphaFoldDB" id="A0A0N1J068"/>
<evidence type="ECO:0000256" key="3">
    <source>
        <dbReference type="ARBA" id="ARBA00022692"/>
    </source>
</evidence>
<dbReference type="GO" id="GO:0005886">
    <property type="term" value="C:plasma membrane"/>
    <property type="evidence" value="ECO:0007669"/>
    <property type="project" value="TreeGrafter"/>
</dbReference>
<proteinExistence type="inferred from homology"/>
<dbReference type="PANTHER" id="PTHR43461:SF1">
    <property type="entry name" value="TRANSMEMBRANE PROTEIN 256"/>
    <property type="match status" value="1"/>
</dbReference>
<dbReference type="EMBL" id="LGCI01000009">
    <property type="protein sequence ID" value="KOY81534.1"/>
    <property type="molecule type" value="Genomic_DNA"/>
</dbReference>
<organism evidence="7 8">
    <name type="scientific">Lysinibacillus macroides</name>
    <dbReference type="NCBI Taxonomy" id="33935"/>
    <lineage>
        <taxon>Bacteria</taxon>
        <taxon>Bacillati</taxon>
        <taxon>Bacillota</taxon>
        <taxon>Bacilli</taxon>
        <taxon>Bacillales</taxon>
        <taxon>Bacillaceae</taxon>
        <taxon>Lysinibacillus</taxon>
    </lineage>
</organism>
<keyword evidence="3 6" id="KW-0812">Transmembrane</keyword>
<reference evidence="7 8" key="1">
    <citation type="submission" date="2015-07" db="EMBL/GenBank/DDBJ databases">
        <title>Genome sequencing project for genomic taxonomy and phylogenomics of Bacillus-like bacteria.</title>
        <authorList>
            <person name="Liu B."/>
            <person name="Wang J."/>
            <person name="Zhu Y."/>
            <person name="Liu G."/>
            <person name="Chen Q."/>
            <person name="Chen Z."/>
            <person name="Che J."/>
            <person name="Ge C."/>
            <person name="Shi H."/>
            <person name="Pan Z."/>
            <person name="Liu X."/>
        </authorList>
    </citation>
    <scope>NUCLEOTIDE SEQUENCE [LARGE SCALE GENOMIC DNA]</scope>
    <source>
        <strain evidence="7 8">DSM 54</strain>
    </source>
</reference>
<protein>
    <submittedName>
        <fullName evidence="7">Membrane protein</fullName>
    </submittedName>
</protein>
<keyword evidence="5 6" id="KW-0472">Membrane</keyword>
<keyword evidence="8" id="KW-1185">Reference proteome</keyword>
<feature type="transmembrane region" description="Helical" evidence="6">
    <location>
        <begin position="100"/>
        <end position="123"/>
    </location>
</feature>
<keyword evidence="4 6" id="KW-1133">Transmembrane helix</keyword>
<dbReference type="PANTHER" id="PTHR43461">
    <property type="entry name" value="TRANSMEMBRANE PROTEIN 256"/>
    <property type="match status" value="1"/>
</dbReference>
<dbReference type="InterPro" id="IPR006696">
    <property type="entry name" value="DUF423"/>
</dbReference>
<comment type="caution">
    <text evidence="7">The sequence shown here is derived from an EMBL/GenBank/DDBJ whole genome shotgun (WGS) entry which is preliminary data.</text>
</comment>
<gene>
    <name evidence="7" type="ORF">ADM90_14075</name>
</gene>
<evidence type="ECO:0000313" key="7">
    <source>
        <dbReference type="EMBL" id="KOY81534.1"/>
    </source>
</evidence>
<name>A0A0N1J068_9BACI</name>
<dbReference type="RefSeq" id="WP_053995591.1">
    <property type="nucleotide sequence ID" value="NZ_CP065643.1"/>
</dbReference>
<dbReference type="Pfam" id="PF04241">
    <property type="entry name" value="DUF423"/>
    <property type="match status" value="1"/>
</dbReference>
<dbReference type="Proteomes" id="UP000037977">
    <property type="component" value="Unassembled WGS sequence"/>
</dbReference>
<feature type="transmembrane region" description="Helical" evidence="6">
    <location>
        <begin position="73"/>
        <end position="94"/>
    </location>
</feature>